<proteinExistence type="inferred from homology"/>
<accession>A0A0F9TXW6</accession>
<comment type="caution">
    <text evidence="3">The sequence shown here is derived from an EMBL/GenBank/DDBJ whole genome shotgun (WGS) entry which is preliminary data.</text>
</comment>
<evidence type="ECO:0000256" key="1">
    <source>
        <dbReference type="ARBA" id="ARBA00008683"/>
    </source>
</evidence>
<organism evidence="3">
    <name type="scientific">marine sediment metagenome</name>
    <dbReference type="NCBI Taxonomy" id="412755"/>
    <lineage>
        <taxon>unclassified sequences</taxon>
        <taxon>metagenomes</taxon>
        <taxon>ecological metagenomes</taxon>
    </lineage>
</organism>
<dbReference type="InterPro" id="IPR002142">
    <property type="entry name" value="Peptidase_S49"/>
</dbReference>
<comment type="similarity">
    <text evidence="1">Belongs to the peptidase S49 family.</text>
</comment>
<dbReference type="AlphaFoldDB" id="A0A0F9TXW6"/>
<dbReference type="PANTHER" id="PTHR42987:SF4">
    <property type="entry name" value="PROTEASE SOHB-RELATED"/>
    <property type="match status" value="1"/>
</dbReference>
<dbReference type="PANTHER" id="PTHR42987">
    <property type="entry name" value="PEPTIDASE S49"/>
    <property type="match status" value="1"/>
</dbReference>
<protein>
    <recommendedName>
        <fullName evidence="2">Peptidase S49 domain-containing protein</fullName>
    </recommendedName>
</protein>
<dbReference type="GO" id="GO:0008233">
    <property type="term" value="F:peptidase activity"/>
    <property type="evidence" value="ECO:0007669"/>
    <property type="project" value="InterPro"/>
</dbReference>
<evidence type="ECO:0000259" key="2">
    <source>
        <dbReference type="Pfam" id="PF01343"/>
    </source>
</evidence>
<dbReference type="GO" id="GO:0006508">
    <property type="term" value="P:proteolysis"/>
    <property type="evidence" value="ECO:0007669"/>
    <property type="project" value="InterPro"/>
</dbReference>
<dbReference type="SUPFAM" id="SSF52096">
    <property type="entry name" value="ClpP/crotonase"/>
    <property type="match status" value="1"/>
</dbReference>
<sequence length="315" mass="33475">MTNPIDVHGMLTRLSGSPLLMLREAIPALIARVRGMVVVEVGDSPHKVVLYSRDKNPPPPLPESRVPRLPRIDNAVAVIRVQGVMGQRRSGDCWAGTCTEDVSAQLLEADANPNIGAIVMDFDTPGGIAYGLPEAAEVMRQVRQSTPIYSLANPMSASAGLFLSSQASKAFASLSGLVGSHGVRMTHIDISEMLAKDGVRVTSIATSDAKTEGSMFEPLSDPARAEMERVVTHHMGIFTEALALGRNVTKQHVLDNFGQGRMIEAIGPKNAKDRGMIDGVATLGELLAGIIKPRESRGRARSLASAIAIEAELGA</sequence>
<name>A0A0F9TXW6_9ZZZZ</name>
<reference evidence="3" key="1">
    <citation type="journal article" date="2015" name="Nature">
        <title>Complex archaea that bridge the gap between prokaryotes and eukaryotes.</title>
        <authorList>
            <person name="Spang A."/>
            <person name="Saw J.H."/>
            <person name="Jorgensen S.L."/>
            <person name="Zaremba-Niedzwiedzka K."/>
            <person name="Martijn J."/>
            <person name="Lind A.E."/>
            <person name="van Eijk R."/>
            <person name="Schleper C."/>
            <person name="Guy L."/>
            <person name="Ettema T.J."/>
        </authorList>
    </citation>
    <scope>NUCLEOTIDE SEQUENCE</scope>
</reference>
<dbReference type="InterPro" id="IPR033855">
    <property type="entry name" value="Protein_C"/>
</dbReference>
<dbReference type="CDD" id="cd07022">
    <property type="entry name" value="S49_Sppa_36K_type"/>
    <property type="match status" value="1"/>
</dbReference>
<feature type="domain" description="Peptidase S49" evidence="2">
    <location>
        <begin position="142"/>
        <end position="285"/>
    </location>
</feature>
<dbReference type="Pfam" id="PF01343">
    <property type="entry name" value="Peptidase_S49"/>
    <property type="match status" value="1"/>
</dbReference>
<dbReference type="EMBL" id="LAZR01000242">
    <property type="protein sequence ID" value="KKN79772.1"/>
    <property type="molecule type" value="Genomic_DNA"/>
</dbReference>
<gene>
    <name evidence="3" type="ORF">LCGC14_0336270</name>
</gene>
<dbReference type="InterPro" id="IPR029045">
    <property type="entry name" value="ClpP/crotonase-like_dom_sf"/>
</dbReference>
<dbReference type="Gene3D" id="3.90.226.10">
    <property type="entry name" value="2-enoyl-CoA Hydratase, Chain A, domain 1"/>
    <property type="match status" value="1"/>
</dbReference>
<evidence type="ECO:0000313" key="3">
    <source>
        <dbReference type="EMBL" id="KKN79772.1"/>
    </source>
</evidence>